<name>A0A1H3TKF3_9ACTN</name>
<dbReference type="Pfam" id="PF20736">
    <property type="entry name" value="Glyco_hydro127M"/>
    <property type="match status" value="1"/>
</dbReference>
<accession>A0A1H3TKF3</accession>
<dbReference type="STRING" id="137265.SAMN05421684_5871"/>
<dbReference type="GO" id="GO:0005975">
    <property type="term" value="P:carbohydrate metabolic process"/>
    <property type="evidence" value="ECO:0007669"/>
    <property type="project" value="InterPro"/>
</dbReference>
<organism evidence="3 4">
    <name type="scientific">Asanoa ishikariensis</name>
    <dbReference type="NCBI Taxonomy" id="137265"/>
    <lineage>
        <taxon>Bacteria</taxon>
        <taxon>Bacillati</taxon>
        <taxon>Actinomycetota</taxon>
        <taxon>Actinomycetes</taxon>
        <taxon>Micromonosporales</taxon>
        <taxon>Micromonosporaceae</taxon>
        <taxon>Asanoa</taxon>
    </lineage>
</organism>
<reference evidence="4" key="1">
    <citation type="submission" date="2016-10" db="EMBL/GenBank/DDBJ databases">
        <authorList>
            <person name="Varghese N."/>
            <person name="Submissions S."/>
        </authorList>
    </citation>
    <scope>NUCLEOTIDE SEQUENCE [LARGE SCALE GENOMIC DNA]</scope>
    <source>
        <strain evidence="4">DSM 44718</strain>
    </source>
</reference>
<sequence>MAPTAAAACRLRPLPLGAARITGGVWAVRQRANRAAIRKGSAADVYEWLETAAWEYGREPDADLLRALRAVTPPVRVGQAGHLLRAAIAQVRATGDRRPLQVATEVADVLDGSDDSHPALAMALVELFRETDNHRYLDLARHIVDTHRPTRPGYLAAGAADVAIEQDDGDLLDALARDEPADSGPGGLHWAWRMLLATGEPHYADLAERLLDTSDPRTLASLDNYLATSDADGVQLHLYAPCLVTARLGEGQIQVAVEVEGNRIRARILDAPRREWTLSIRVPAWAGAAQLRVDGGAQRAWAGTYAEVVRAHRPGDTIDLVLR</sequence>
<dbReference type="Pfam" id="PF07944">
    <property type="entry name" value="Beta-AFase-like_GH127_cat"/>
    <property type="match status" value="1"/>
</dbReference>
<dbReference type="AlphaFoldDB" id="A0A1H3TKF3"/>
<dbReference type="SUPFAM" id="SSF48208">
    <property type="entry name" value="Six-hairpin glycosidases"/>
    <property type="match status" value="1"/>
</dbReference>
<dbReference type="InterPro" id="IPR012878">
    <property type="entry name" value="Beta-AFase-like_GH127_cat"/>
</dbReference>
<feature type="domain" description="Non-reducing end beta-L-arabinofuranosidase-like GH127 middle" evidence="2">
    <location>
        <begin position="234"/>
        <end position="322"/>
    </location>
</feature>
<proteinExistence type="predicted"/>
<dbReference type="InterPro" id="IPR049174">
    <property type="entry name" value="Beta-AFase-like"/>
</dbReference>
<dbReference type="PANTHER" id="PTHR43465:SF1">
    <property type="entry name" value="NON-REDUCING END BETA-L-ARABINOFURANOSIDASE"/>
    <property type="match status" value="1"/>
</dbReference>
<gene>
    <name evidence="3" type="ORF">SAMN05421684_5871</name>
</gene>
<evidence type="ECO:0000313" key="4">
    <source>
        <dbReference type="Proteomes" id="UP000199632"/>
    </source>
</evidence>
<dbReference type="Proteomes" id="UP000199632">
    <property type="component" value="Unassembled WGS sequence"/>
</dbReference>
<evidence type="ECO:0000259" key="1">
    <source>
        <dbReference type="Pfam" id="PF07944"/>
    </source>
</evidence>
<dbReference type="InterPro" id="IPR049046">
    <property type="entry name" value="Beta-AFase-like_GH127_middle"/>
</dbReference>
<protein>
    <submittedName>
        <fullName evidence="3">Beta-L-arabinofuranosidase, GH127</fullName>
    </submittedName>
</protein>
<dbReference type="InterPro" id="IPR008928">
    <property type="entry name" value="6-hairpin_glycosidase_sf"/>
</dbReference>
<dbReference type="PANTHER" id="PTHR43465">
    <property type="entry name" value="DUF1680 DOMAIN PROTEIN (AFU_ORTHOLOGUE AFUA_1G08910)"/>
    <property type="match status" value="1"/>
</dbReference>
<evidence type="ECO:0000313" key="3">
    <source>
        <dbReference type="EMBL" id="SDZ50281.1"/>
    </source>
</evidence>
<keyword evidence="4" id="KW-1185">Reference proteome</keyword>
<feature type="domain" description="Non-reducing end beta-L-arabinofuranosidase-like GH127 catalytic" evidence="1">
    <location>
        <begin position="80"/>
        <end position="147"/>
    </location>
</feature>
<evidence type="ECO:0000259" key="2">
    <source>
        <dbReference type="Pfam" id="PF20736"/>
    </source>
</evidence>
<dbReference type="EMBL" id="FNQB01000003">
    <property type="protein sequence ID" value="SDZ50281.1"/>
    <property type="molecule type" value="Genomic_DNA"/>
</dbReference>